<gene>
    <name evidence="1" type="ORF">K3G42_023847</name>
</gene>
<evidence type="ECO:0000313" key="1">
    <source>
        <dbReference type="EMBL" id="KAH7988917.1"/>
    </source>
</evidence>
<evidence type="ECO:0000313" key="2">
    <source>
        <dbReference type="Proteomes" id="UP000827872"/>
    </source>
</evidence>
<reference evidence="1" key="1">
    <citation type="submission" date="2021-08" db="EMBL/GenBank/DDBJ databases">
        <title>The first chromosome-level gecko genome reveals the dynamic sex chromosomes of Neotropical dwarf geckos (Sphaerodactylidae: Sphaerodactylus).</title>
        <authorList>
            <person name="Pinto B.J."/>
            <person name="Keating S.E."/>
            <person name="Gamble T."/>
        </authorList>
    </citation>
    <scope>NUCLEOTIDE SEQUENCE</scope>
    <source>
        <strain evidence="1">TG3544</strain>
    </source>
</reference>
<name>A0ACB8E9R4_9SAUR</name>
<dbReference type="Proteomes" id="UP000827872">
    <property type="component" value="Linkage Group LG10"/>
</dbReference>
<dbReference type="EMBL" id="CM037623">
    <property type="protein sequence ID" value="KAH7988917.1"/>
    <property type="molecule type" value="Genomic_DNA"/>
</dbReference>
<organism evidence="1 2">
    <name type="scientific">Sphaerodactylus townsendi</name>
    <dbReference type="NCBI Taxonomy" id="933632"/>
    <lineage>
        <taxon>Eukaryota</taxon>
        <taxon>Metazoa</taxon>
        <taxon>Chordata</taxon>
        <taxon>Craniata</taxon>
        <taxon>Vertebrata</taxon>
        <taxon>Euteleostomi</taxon>
        <taxon>Lepidosauria</taxon>
        <taxon>Squamata</taxon>
        <taxon>Bifurcata</taxon>
        <taxon>Gekkota</taxon>
        <taxon>Sphaerodactylidae</taxon>
        <taxon>Sphaerodactylus</taxon>
    </lineage>
</organism>
<keyword evidence="2" id="KW-1185">Reference proteome</keyword>
<sequence length="105" mass="11513">MIATPCPQVQIAFRCLNKLVVLSWGVPSLFPPPTLCSAAFLNTTKSWFAVPGFGFHHPKPRFNPCWFSKRTHPNLSFHSIHPSQQSGTSSVSAQQGTAFGGRFLA</sequence>
<comment type="caution">
    <text evidence="1">The sequence shown here is derived from an EMBL/GenBank/DDBJ whole genome shotgun (WGS) entry which is preliminary data.</text>
</comment>
<accession>A0ACB8E9R4</accession>
<proteinExistence type="predicted"/>
<protein>
    <submittedName>
        <fullName evidence="1">Uncharacterized protein</fullName>
    </submittedName>
</protein>